<dbReference type="PANTHER" id="PTHR30373:SF2">
    <property type="entry name" value="UPF0603 PROTEIN YGCG"/>
    <property type="match status" value="1"/>
</dbReference>
<dbReference type="PANTHER" id="PTHR30373">
    <property type="entry name" value="UPF0603 PROTEIN YGCG"/>
    <property type="match status" value="1"/>
</dbReference>
<dbReference type="PROSITE" id="PS51257">
    <property type="entry name" value="PROKAR_LIPOPROTEIN"/>
    <property type="match status" value="1"/>
</dbReference>
<feature type="compositionally biased region" description="Polar residues" evidence="1">
    <location>
        <begin position="381"/>
        <end position="403"/>
    </location>
</feature>
<keyword evidence="2" id="KW-1133">Transmembrane helix</keyword>
<evidence type="ECO:0000256" key="3">
    <source>
        <dbReference type="SAM" id="SignalP"/>
    </source>
</evidence>
<dbReference type="Proteomes" id="UP000179164">
    <property type="component" value="Unassembled WGS sequence"/>
</dbReference>
<evidence type="ECO:0000256" key="1">
    <source>
        <dbReference type="SAM" id="MobiDB-lite"/>
    </source>
</evidence>
<dbReference type="STRING" id="1798543.A2898_02090"/>
<proteinExistence type="predicted"/>
<feature type="signal peptide" evidence="3">
    <location>
        <begin position="1"/>
        <end position="24"/>
    </location>
</feature>
<feature type="chain" id="PRO_5009582005" description="TPM domain-containing protein" evidence="3">
    <location>
        <begin position="25"/>
        <end position="422"/>
    </location>
</feature>
<gene>
    <name evidence="5" type="ORF">A2898_02090</name>
</gene>
<evidence type="ECO:0000259" key="4">
    <source>
        <dbReference type="Pfam" id="PF04536"/>
    </source>
</evidence>
<feature type="domain" description="TPM" evidence="4">
    <location>
        <begin position="34"/>
        <end position="157"/>
    </location>
</feature>
<organism evidence="5 6">
    <name type="scientific">Candidatus Kerfeldbacteria bacterium RIFCSPLOWO2_01_FULL_48_11</name>
    <dbReference type="NCBI Taxonomy" id="1798543"/>
    <lineage>
        <taxon>Bacteria</taxon>
        <taxon>Candidatus Kerfeldiibacteriota</taxon>
    </lineage>
</organism>
<name>A0A1G2B4W9_9BACT</name>
<dbReference type="AlphaFoldDB" id="A0A1G2B4W9"/>
<keyword evidence="2" id="KW-0812">Transmembrane</keyword>
<comment type="caution">
    <text evidence="5">The sequence shown here is derived from an EMBL/GenBank/DDBJ whole genome shotgun (WGS) entry which is preliminary data.</text>
</comment>
<evidence type="ECO:0000256" key="2">
    <source>
        <dbReference type="SAM" id="Phobius"/>
    </source>
</evidence>
<protein>
    <recommendedName>
        <fullName evidence="4">TPM domain-containing protein</fullName>
    </recommendedName>
</protein>
<dbReference type="InterPro" id="IPR007621">
    <property type="entry name" value="TPM_dom"/>
</dbReference>
<feature type="transmembrane region" description="Helical" evidence="2">
    <location>
        <begin position="182"/>
        <end position="204"/>
    </location>
</feature>
<keyword evidence="2" id="KW-0472">Membrane</keyword>
<dbReference type="EMBL" id="MHKE01000012">
    <property type="protein sequence ID" value="OGY84035.1"/>
    <property type="molecule type" value="Genomic_DNA"/>
</dbReference>
<feature type="compositionally biased region" description="Gly residues" evidence="1">
    <location>
        <begin position="406"/>
        <end position="422"/>
    </location>
</feature>
<dbReference type="Pfam" id="PF04536">
    <property type="entry name" value="TPM_phosphatase"/>
    <property type="match status" value="1"/>
</dbReference>
<sequence length="422" mass="46711">MKKQFLQITTVLLMALIACTSVHAQTFPQPEGFVSDFAKLLSQEVRDSLNAELVRFRDETTVEIAVVTVPNLGGSNIDTFAVRLGDEWKVGNKDSLNGIVFLIALAERKMCIRTAPGVKNVVTDDKNEYIRLTVIRPFLKANDWTNGVVRGTHAIMDVIHAARTAQSAPVHTPHPWTTQDTLILLIIIGAVILLIVIIVAIRRVRACNEVLKRKDGVVERLDKLALKMSDPEMSDNTRRSIRKLQDRLKPIRDLLRDSSGVKWVSTRDELNSIEWYVSNTESAYESDQAYAKKAREEGPVLMEKLPEKLRRLEKKLKGGKQSEEASQLLAHAQQEYARARSIRAQACSGGGMGILDWIIVFAILDAIVDDSSRAVEHHDYANTTHHPSYGGHQQSDQTASDTVDSFGGGGQFSGGGGGSNDF</sequence>
<accession>A0A1G2B4W9</accession>
<reference evidence="5 6" key="1">
    <citation type="journal article" date="2016" name="Nat. Commun.">
        <title>Thousands of microbial genomes shed light on interconnected biogeochemical processes in an aquifer system.</title>
        <authorList>
            <person name="Anantharaman K."/>
            <person name="Brown C.T."/>
            <person name="Hug L.A."/>
            <person name="Sharon I."/>
            <person name="Castelle C.J."/>
            <person name="Probst A.J."/>
            <person name="Thomas B.C."/>
            <person name="Singh A."/>
            <person name="Wilkins M.J."/>
            <person name="Karaoz U."/>
            <person name="Brodie E.L."/>
            <person name="Williams K.H."/>
            <person name="Hubbard S.S."/>
            <person name="Banfield J.F."/>
        </authorList>
    </citation>
    <scope>NUCLEOTIDE SEQUENCE [LARGE SCALE GENOMIC DNA]</scope>
</reference>
<feature type="region of interest" description="Disordered" evidence="1">
    <location>
        <begin position="381"/>
        <end position="422"/>
    </location>
</feature>
<dbReference type="Gene3D" id="3.10.310.50">
    <property type="match status" value="1"/>
</dbReference>
<keyword evidence="3" id="KW-0732">Signal</keyword>
<evidence type="ECO:0000313" key="5">
    <source>
        <dbReference type="EMBL" id="OGY84035.1"/>
    </source>
</evidence>
<evidence type="ECO:0000313" key="6">
    <source>
        <dbReference type="Proteomes" id="UP000179164"/>
    </source>
</evidence>